<reference evidence="1" key="1">
    <citation type="submission" date="2020-07" db="EMBL/GenBank/DDBJ databases">
        <title>Methanobacterium. sp. MethCan genome.</title>
        <authorList>
            <person name="Postec A."/>
            <person name="Quemeneur M."/>
        </authorList>
    </citation>
    <scope>NUCLEOTIDE SEQUENCE</scope>
    <source>
        <strain evidence="1">MethCAN</strain>
    </source>
</reference>
<dbReference type="InterPro" id="IPR016762">
    <property type="entry name" value="Methan_mark_17"/>
</dbReference>
<organism evidence="1 2">
    <name type="scientific">Methanobacterium alkalithermotolerans</name>
    <dbReference type="NCBI Taxonomy" id="2731220"/>
    <lineage>
        <taxon>Archaea</taxon>
        <taxon>Methanobacteriati</taxon>
        <taxon>Methanobacteriota</taxon>
        <taxon>Methanomada group</taxon>
        <taxon>Methanobacteria</taxon>
        <taxon>Methanobacteriales</taxon>
        <taxon>Methanobacteriaceae</taxon>
        <taxon>Methanobacterium</taxon>
    </lineage>
</organism>
<accession>A0A8T8KF01</accession>
<sequence length="184" mass="21539">MLVDCYDSKGAEVYEMIVKQVFQDLQLSRSVKDMRIYVDPRDPVFIIAIKADRTTNPVLIEDLATFEYDPELDKTSIRIKDETYLPDLMEKLWELKGREKIQQPSRFELIIDGPSVELDGLMVYNPAEKLKRKIYDAIFRILPEGFRVIRDLSEGQIIAMVCTDELLKEEWIDKCKAMIKELEN</sequence>
<dbReference type="Pfam" id="PF09886">
    <property type="entry name" value="DUF2113"/>
    <property type="match status" value="1"/>
</dbReference>
<evidence type="ECO:0000313" key="1">
    <source>
        <dbReference type="EMBL" id="QUH23861.1"/>
    </source>
</evidence>
<dbReference type="PIRSF" id="PIRSF019464">
    <property type="entry name" value="UCP019464"/>
    <property type="match status" value="1"/>
</dbReference>
<proteinExistence type="predicted"/>
<keyword evidence="2" id="KW-1185">Reference proteome</keyword>
<dbReference type="RefSeq" id="WP_211532818.1">
    <property type="nucleotide sequence ID" value="NZ_CP058560.1"/>
</dbReference>
<protein>
    <submittedName>
        <fullName evidence="1">Methanogenesis marker 17 protein</fullName>
    </submittedName>
</protein>
<dbReference type="Proteomes" id="UP000681041">
    <property type="component" value="Chromosome"/>
</dbReference>
<dbReference type="EMBL" id="CP058560">
    <property type="protein sequence ID" value="QUH23861.1"/>
    <property type="molecule type" value="Genomic_DNA"/>
</dbReference>
<name>A0A8T8KF01_9EURY</name>
<dbReference type="AlphaFoldDB" id="A0A8T8KF01"/>
<dbReference type="GeneID" id="64820870"/>
<gene>
    <name evidence="1" type="ORF">HYG87_08855</name>
</gene>
<dbReference type="OrthoDB" id="52971at2157"/>
<dbReference type="NCBIfam" id="TIGR03291">
    <property type="entry name" value="methan_mark_17"/>
    <property type="match status" value="1"/>
</dbReference>
<dbReference type="KEGG" id="meme:HYG87_08855"/>
<evidence type="ECO:0000313" key="2">
    <source>
        <dbReference type="Proteomes" id="UP000681041"/>
    </source>
</evidence>